<name>A0A9P0A4M4_BEMTA</name>
<keyword evidence="4" id="KW-1185">Reference proteome</keyword>
<dbReference type="Proteomes" id="UP001152759">
    <property type="component" value="Chromosome 3"/>
</dbReference>
<evidence type="ECO:0000313" key="3">
    <source>
        <dbReference type="EMBL" id="CAH0386305.1"/>
    </source>
</evidence>
<evidence type="ECO:0000259" key="2">
    <source>
        <dbReference type="PROSITE" id="PS51465"/>
    </source>
</evidence>
<sequence length="508" mass="56684">MRVFTMKCYISDLVLPAFFCLFVFLPIPGFVNGRDASCPRICPQNGDPVCGTDGIIYPSACEMKKKTCDKGVEVETSEKGCVRAYGSTCEHKCTKDKDPVCGTDGRTYLNKCLLQVEICRVGISMSHLGPCNNISAHRENCPVNCHQAPMDGPICGSDGNVYPNTCQMKLHTCGQGVVKTSKKHCQTTRHCRESCWRVSKPTCGSDGNIYSNSCRMKSKNCGKHVFEVPMAFCMTQERNRNGASNACPVSCDDEKDRLTCGSDGNIYRNECEMKMLNCEVSKRRVTRVDLDKCRGKLNKCKKIQCSDEYDPVCGSDAYTYTNNCHLQQATCMKGIQLAHIGKCAKLLAPESCPDSCDHEETHPVCGSDGNVYRNECELKKSTCGQKVVEVPLHHCPTTSMCNQPCEETREFVCGSDNKFYRNQCEMKRANCGKHVFVVPIKRCLTGFQFKGCQRVCPPLYDPICGTDNKTYSNDCFLQIENCRSRALVSKQYHGICGHPTTEPKNYLY</sequence>
<dbReference type="Pfam" id="PF00050">
    <property type="entry name" value="Kazal_1"/>
    <property type="match status" value="1"/>
</dbReference>
<dbReference type="PROSITE" id="PS51465">
    <property type="entry name" value="KAZAL_2"/>
    <property type="match status" value="7"/>
</dbReference>
<dbReference type="InterPro" id="IPR002350">
    <property type="entry name" value="Kazal_dom"/>
</dbReference>
<dbReference type="PANTHER" id="PTHR10913">
    <property type="entry name" value="FOLLISTATIN-RELATED"/>
    <property type="match status" value="1"/>
</dbReference>
<organism evidence="3 4">
    <name type="scientific">Bemisia tabaci</name>
    <name type="common">Sweetpotato whitefly</name>
    <name type="synonym">Aleurodes tabaci</name>
    <dbReference type="NCBI Taxonomy" id="7038"/>
    <lineage>
        <taxon>Eukaryota</taxon>
        <taxon>Metazoa</taxon>
        <taxon>Ecdysozoa</taxon>
        <taxon>Arthropoda</taxon>
        <taxon>Hexapoda</taxon>
        <taxon>Insecta</taxon>
        <taxon>Pterygota</taxon>
        <taxon>Neoptera</taxon>
        <taxon>Paraneoptera</taxon>
        <taxon>Hemiptera</taxon>
        <taxon>Sternorrhyncha</taxon>
        <taxon>Aleyrodoidea</taxon>
        <taxon>Aleyrodidae</taxon>
        <taxon>Aleyrodinae</taxon>
        <taxon>Bemisia</taxon>
    </lineage>
</organism>
<dbReference type="InterPro" id="IPR036058">
    <property type="entry name" value="Kazal_dom_sf"/>
</dbReference>
<keyword evidence="1" id="KW-1015">Disulfide bond</keyword>
<dbReference type="SUPFAM" id="SSF100895">
    <property type="entry name" value="Kazal-type serine protease inhibitors"/>
    <property type="match status" value="9"/>
</dbReference>
<proteinExistence type="predicted"/>
<feature type="domain" description="Kazal-like" evidence="2">
    <location>
        <begin position="135"/>
        <end position="187"/>
    </location>
</feature>
<feature type="domain" description="Kazal-like" evidence="2">
    <location>
        <begin position="32"/>
        <end position="82"/>
    </location>
</feature>
<gene>
    <name evidence="3" type="ORF">BEMITA_LOCUS5441</name>
</gene>
<evidence type="ECO:0000256" key="1">
    <source>
        <dbReference type="ARBA" id="ARBA00023157"/>
    </source>
</evidence>
<dbReference type="KEGG" id="btab:109041940"/>
<feature type="domain" description="Kazal-like" evidence="2">
    <location>
        <begin position="446"/>
        <end position="498"/>
    </location>
</feature>
<dbReference type="FunFam" id="3.30.60.30:FF:000042">
    <property type="entry name" value="Serine protease inhibitor dipetalogastin"/>
    <property type="match status" value="1"/>
</dbReference>
<dbReference type="Gene3D" id="3.30.60.30">
    <property type="match status" value="9"/>
</dbReference>
<dbReference type="CDD" id="cd00104">
    <property type="entry name" value="KAZAL_FS"/>
    <property type="match status" value="6"/>
</dbReference>
<feature type="domain" description="Kazal-like" evidence="2">
    <location>
        <begin position="346"/>
        <end position="399"/>
    </location>
</feature>
<feature type="domain" description="Kazal-like" evidence="2">
    <location>
        <begin position="294"/>
        <end position="345"/>
    </location>
</feature>
<evidence type="ECO:0000313" key="4">
    <source>
        <dbReference type="Proteomes" id="UP001152759"/>
    </source>
</evidence>
<dbReference type="FunFam" id="3.30.60.30:FF:000045">
    <property type="entry name" value="Serine protease inhibitor dipetalogastin"/>
    <property type="match status" value="1"/>
</dbReference>
<dbReference type="EMBL" id="OU963864">
    <property type="protein sequence ID" value="CAH0386305.1"/>
    <property type="molecule type" value="Genomic_DNA"/>
</dbReference>
<accession>A0A9P0A4M4</accession>
<dbReference type="Pfam" id="PF07648">
    <property type="entry name" value="Kazal_2"/>
    <property type="match status" value="8"/>
</dbReference>
<dbReference type="SMART" id="SM00280">
    <property type="entry name" value="KAZAL"/>
    <property type="match status" value="9"/>
</dbReference>
<dbReference type="GO" id="GO:0030154">
    <property type="term" value="P:cell differentiation"/>
    <property type="evidence" value="ECO:0007669"/>
    <property type="project" value="TreeGrafter"/>
</dbReference>
<dbReference type="FunFam" id="3.30.60.30:FF:000044">
    <property type="entry name" value="Serine protease inhibitor dipetalogastin"/>
    <property type="match status" value="1"/>
</dbReference>
<dbReference type="AlphaFoldDB" id="A0A9P0A4M4"/>
<dbReference type="FunFam" id="3.30.60.30:FF:000035">
    <property type="entry name" value="Serine protease inhibitor dipetalogastin"/>
    <property type="match status" value="1"/>
</dbReference>
<feature type="domain" description="Kazal-like" evidence="2">
    <location>
        <begin position="83"/>
        <end position="133"/>
    </location>
</feature>
<feature type="domain" description="Kazal-like" evidence="2">
    <location>
        <begin position="241"/>
        <end position="293"/>
    </location>
</feature>
<dbReference type="PANTHER" id="PTHR10913:SF79">
    <property type="entry name" value="GH09510P"/>
    <property type="match status" value="1"/>
</dbReference>
<dbReference type="InterPro" id="IPR050653">
    <property type="entry name" value="Prot_Inhib_GrowthFact_Antg"/>
</dbReference>
<reference evidence="3" key="1">
    <citation type="submission" date="2021-12" db="EMBL/GenBank/DDBJ databases">
        <authorList>
            <person name="King R."/>
        </authorList>
    </citation>
    <scope>NUCLEOTIDE SEQUENCE</scope>
</reference>
<dbReference type="GO" id="GO:0005576">
    <property type="term" value="C:extracellular region"/>
    <property type="evidence" value="ECO:0007669"/>
    <property type="project" value="TreeGrafter"/>
</dbReference>
<protein>
    <recommendedName>
        <fullName evidence="2">Kazal-like domain-containing protein</fullName>
    </recommendedName>
</protein>